<dbReference type="HOGENOM" id="CLU_1898383_0_0_1"/>
<dbReference type="PhylomeDB" id="B4NNG5"/>
<accession>B4NNG5</accession>
<proteinExistence type="predicted"/>
<dbReference type="EMBL" id="CH964282">
    <property type="protein sequence ID" value="EDW85904.1"/>
    <property type="molecule type" value="Genomic_DNA"/>
</dbReference>
<dbReference type="OMA" id="QECTEKF"/>
<sequence>MEKFTHNQKLDTNAPCTRELTETQLSFAPPKIKKVMPTRANRMEQFLWQEMFEEYKRQNAQPVDLGKNQTEYYDQYCKDLPVEDKDRKEVVDNKYPLYCTTAITLWNHDGDATKTFRKSYSITRPIQECSEKFAP</sequence>
<evidence type="ECO:0000313" key="2">
    <source>
        <dbReference type="Proteomes" id="UP000007798"/>
    </source>
</evidence>
<gene>
    <name evidence="1" type="primary">Dwil\GK23309</name>
    <name evidence="1" type="ORF">Dwil_GK23309</name>
</gene>
<dbReference type="eggNOG" id="ENOG502TCUD">
    <property type="taxonomic scope" value="Eukaryota"/>
</dbReference>
<keyword evidence="2" id="KW-1185">Reference proteome</keyword>
<protein>
    <submittedName>
        <fullName evidence="1">Uncharacterized protein</fullName>
    </submittedName>
</protein>
<dbReference type="AlphaFoldDB" id="B4NNG5"/>
<dbReference type="KEGG" id="dwi:6652309"/>
<dbReference type="OrthoDB" id="7880152at2759"/>
<reference evidence="1 2" key="1">
    <citation type="journal article" date="2007" name="Nature">
        <title>Evolution of genes and genomes on the Drosophila phylogeny.</title>
        <authorList>
            <consortium name="Drosophila 12 Genomes Consortium"/>
            <person name="Clark A.G."/>
            <person name="Eisen M.B."/>
            <person name="Smith D.R."/>
            <person name="Bergman C.M."/>
            <person name="Oliver B."/>
            <person name="Markow T.A."/>
            <person name="Kaufman T.C."/>
            <person name="Kellis M."/>
            <person name="Gelbart W."/>
            <person name="Iyer V.N."/>
            <person name="Pollard D.A."/>
            <person name="Sackton T.B."/>
            <person name="Larracuente A.M."/>
            <person name="Singh N.D."/>
            <person name="Abad J.P."/>
            <person name="Abt D.N."/>
            <person name="Adryan B."/>
            <person name="Aguade M."/>
            <person name="Akashi H."/>
            <person name="Anderson W.W."/>
            <person name="Aquadro C.F."/>
            <person name="Ardell D.H."/>
            <person name="Arguello R."/>
            <person name="Artieri C.G."/>
            <person name="Barbash D.A."/>
            <person name="Barker D."/>
            <person name="Barsanti P."/>
            <person name="Batterham P."/>
            <person name="Batzoglou S."/>
            <person name="Begun D."/>
            <person name="Bhutkar A."/>
            <person name="Blanco E."/>
            <person name="Bosak S.A."/>
            <person name="Bradley R.K."/>
            <person name="Brand A.D."/>
            <person name="Brent M.R."/>
            <person name="Brooks A.N."/>
            <person name="Brown R.H."/>
            <person name="Butlin R.K."/>
            <person name="Caggese C."/>
            <person name="Calvi B.R."/>
            <person name="Bernardo de Carvalho A."/>
            <person name="Caspi A."/>
            <person name="Castrezana S."/>
            <person name="Celniker S.E."/>
            <person name="Chang J.L."/>
            <person name="Chapple C."/>
            <person name="Chatterji S."/>
            <person name="Chinwalla A."/>
            <person name="Civetta A."/>
            <person name="Clifton S.W."/>
            <person name="Comeron J.M."/>
            <person name="Costello J.C."/>
            <person name="Coyne J.A."/>
            <person name="Daub J."/>
            <person name="David R.G."/>
            <person name="Delcher A.L."/>
            <person name="Delehaunty K."/>
            <person name="Do C.B."/>
            <person name="Ebling H."/>
            <person name="Edwards K."/>
            <person name="Eickbush T."/>
            <person name="Evans J.D."/>
            <person name="Filipski A."/>
            <person name="Findeiss S."/>
            <person name="Freyhult E."/>
            <person name="Fulton L."/>
            <person name="Fulton R."/>
            <person name="Garcia A.C."/>
            <person name="Gardiner A."/>
            <person name="Garfield D.A."/>
            <person name="Garvin B.E."/>
            <person name="Gibson G."/>
            <person name="Gilbert D."/>
            <person name="Gnerre S."/>
            <person name="Godfrey J."/>
            <person name="Good R."/>
            <person name="Gotea V."/>
            <person name="Gravely B."/>
            <person name="Greenberg A.J."/>
            <person name="Griffiths-Jones S."/>
            <person name="Gross S."/>
            <person name="Guigo R."/>
            <person name="Gustafson E.A."/>
            <person name="Haerty W."/>
            <person name="Hahn M.W."/>
            <person name="Halligan D.L."/>
            <person name="Halpern A.L."/>
            <person name="Halter G.M."/>
            <person name="Han M.V."/>
            <person name="Heger A."/>
            <person name="Hillier L."/>
            <person name="Hinrichs A.S."/>
            <person name="Holmes I."/>
            <person name="Hoskins R.A."/>
            <person name="Hubisz M.J."/>
            <person name="Hultmark D."/>
            <person name="Huntley M.A."/>
            <person name="Jaffe D.B."/>
            <person name="Jagadeeshan S."/>
            <person name="Jeck W.R."/>
            <person name="Johnson J."/>
            <person name="Jones C.D."/>
            <person name="Jordan W.C."/>
            <person name="Karpen G.H."/>
            <person name="Kataoka E."/>
            <person name="Keightley P.D."/>
            <person name="Kheradpour P."/>
            <person name="Kirkness E.F."/>
            <person name="Koerich L.B."/>
            <person name="Kristiansen K."/>
            <person name="Kudrna D."/>
            <person name="Kulathinal R.J."/>
            <person name="Kumar S."/>
            <person name="Kwok R."/>
            <person name="Lander E."/>
            <person name="Langley C.H."/>
            <person name="Lapoint R."/>
            <person name="Lazzaro B.P."/>
            <person name="Lee S.J."/>
            <person name="Levesque L."/>
            <person name="Li R."/>
            <person name="Lin C.F."/>
            <person name="Lin M.F."/>
            <person name="Lindblad-Toh K."/>
            <person name="Llopart A."/>
            <person name="Long M."/>
            <person name="Low L."/>
            <person name="Lozovsky E."/>
            <person name="Lu J."/>
            <person name="Luo M."/>
            <person name="Machado C.A."/>
            <person name="Makalowski W."/>
            <person name="Marzo M."/>
            <person name="Matsuda M."/>
            <person name="Matzkin L."/>
            <person name="McAllister B."/>
            <person name="McBride C.S."/>
            <person name="McKernan B."/>
            <person name="McKernan K."/>
            <person name="Mendez-Lago M."/>
            <person name="Minx P."/>
            <person name="Mollenhauer M.U."/>
            <person name="Montooth K."/>
            <person name="Mount S.M."/>
            <person name="Mu X."/>
            <person name="Myers E."/>
            <person name="Negre B."/>
            <person name="Newfeld S."/>
            <person name="Nielsen R."/>
            <person name="Noor M.A."/>
            <person name="O'Grady P."/>
            <person name="Pachter L."/>
            <person name="Papaceit M."/>
            <person name="Parisi M.J."/>
            <person name="Parisi M."/>
            <person name="Parts L."/>
            <person name="Pedersen J.S."/>
            <person name="Pesole G."/>
            <person name="Phillippy A.M."/>
            <person name="Ponting C.P."/>
            <person name="Pop M."/>
            <person name="Porcelli D."/>
            <person name="Powell J.R."/>
            <person name="Prohaska S."/>
            <person name="Pruitt K."/>
            <person name="Puig M."/>
            <person name="Quesneville H."/>
            <person name="Ram K.R."/>
            <person name="Rand D."/>
            <person name="Rasmussen M.D."/>
            <person name="Reed L.K."/>
            <person name="Reenan R."/>
            <person name="Reily A."/>
            <person name="Remington K.A."/>
            <person name="Rieger T.T."/>
            <person name="Ritchie M.G."/>
            <person name="Robin C."/>
            <person name="Rogers Y.H."/>
            <person name="Rohde C."/>
            <person name="Rozas J."/>
            <person name="Rubenfield M.J."/>
            <person name="Ruiz A."/>
            <person name="Russo S."/>
            <person name="Salzberg S.L."/>
            <person name="Sanchez-Gracia A."/>
            <person name="Saranga D.J."/>
            <person name="Sato H."/>
            <person name="Schaeffer S.W."/>
            <person name="Schatz M.C."/>
            <person name="Schlenke T."/>
            <person name="Schwartz R."/>
            <person name="Segarra C."/>
            <person name="Singh R.S."/>
            <person name="Sirot L."/>
            <person name="Sirota M."/>
            <person name="Sisneros N.B."/>
            <person name="Smith C.D."/>
            <person name="Smith T.F."/>
            <person name="Spieth J."/>
            <person name="Stage D.E."/>
            <person name="Stark A."/>
            <person name="Stephan W."/>
            <person name="Strausberg R.L."/>
            <person name="Strempel S."/>
            <person name="Sturgill D."/>
            <person name="Sutton G."/>
            <person name="Sutton G.G."/>
            <person name="Tao W."/>
            <person name="Teichmann S."/>
            <person name="Tobari Y.N."/>
            <person name="Tomimura Y."/>
            <person name="Tsolas J.M."/>
            <person name="Valente V.L."/>
            <person name="Venter E."/>
            <person name="Venter J.C."/>
            <person name="Vicario S."/>
            <person name="Vieira F.G."/>
            <person name="Vilella A.J."/>
            <person name="Villasante A."/>
            <person name="Walenz B."/>
            <person name="Wang J."/>
            <person name="Wasserman M."/>
            <person name="Watts T."/>
            <person name="Wilson D."/>
            <person name="Wilson R.K."/>
            <person name="Wing R.A."/>
            <person name="Wolfner M.F."/>
            <person name="Wong A."/>
            <person name="Wong G.K."/>
            <person name="Wu C.I."/>
            <person name="Wu G."/>
            <person name="Yamamoto D."/>
            <person name="Yang H.P."/>
            <person name="Yang S.P."/>
            <person name="Yorke J.A."/>
            <person name="Yoshida K."/>
            <person name="Zdobnov E."/>
            <person name="Zhang P."/>
            <person name="Zhang Y."/>
            <person name="Zimin A.V."/>
            <person name="Baldwin J."/>
            <person name="Abdouelleil A."/>
            <person name="Abdulkadir J."/>
            <person name="Abebe A."/>
            <person name="Abera B."/>
            <person name="Abreu J."/>
            <person name="Acer S.C."/>
            <person name="Aftuck L."/>
            <person name="Alexander A."/>
            <person name="An P."/>
            <person name="Anderson E."/>
            <person name="Anderson S."/>
            <person name="Arachi H."/>
            <person name="Azer M."/>
            <person name="Bachantsang P."/>
            <person name="Barry A."/>
            <person name="Bayul T."/>
            <person name="Berlin A."/>
            <person name="Bessette D."/>
            <person name="Bloom T."/>
            <person name="Blye J."/>
            <person name="Boguslavskiy L."/>
            <person name="Bonnet C."/>
            <person name="Boukhgalter B."/>
            <person name="Bourzgui I."/>
            <person name="Brown A."/>
            <person name="Cahill P."/>
            <person name="Channer S."/>
            <person name="Cheshatsang Y."/>
            <person name="Chuda L."/>
            <person name="Citroen M."/>
            <person name="Collymore A."/>
            <person name="Cooke P."/>
            <person name="Costello M."/>
            <person name="D'Aco K."/>
            <person name="Daza R."/>
            <person name="De Haan G."/>
            <person name="DeGray S."/>
            <person name="DeMaso C."/>
            <person name="Dhargay N."/>
            <person name="Dooley K."/>
            <person name="Dooley E."/>
            <person name="Doricent M."/>
            <person name="Dorje P."/>
            <person name="Dorjee K."/>
            <person name="Dupes A."/>
            <person name="Elong R."/>
            <person name="Falk J."/>
            <person name="Farina A."/>
            <person name="Faro S."/>
            <person name="Ferguson D."/>
            <person name="Fisher S."/>
            <person name="Foley C.D."/>
            <person name="Franke A."/>
            <person name="Friedrich D."/>
            <person name="Gadbois L."/>
            <person name="Gearin G."/>
            <person name="Gearin C.R."/>
            <person name="Giannoukos G."/>
            <person name="Goode T."/>
            <person name="Graham J."/>
            <person name="Grandbois E."/>
            <person name="Grewal S."/>
            <person name="Gyaltsen K."/>
            <person name="Hafez N."/>
            <person name="Hagos B."/>
            <person name="Hall J."/>
            <person name="Henson C."/>
            <person name="Hollinger A."/>
            <person name="Honan T."/>
            <person name="Huard M.D."/>
            <person name="Hughes L."/>
            <person name="Hurhula B."/>
            <person name="Husby M.E."/>
            <person name="Kamat A."/>
            <person name="Kanga B."/>
            <person name="Kashin S."/>
            <person name="Khazanovich D."/>
            <person name="Kisner P."/>
            <person name="Lance K."/>
            <person name="Lara M."/>
            <person name="Lee W."/>
            <person name="Lennon N."/>
            <person name="Letendre F."/>
            <person name="LeVine R."/>
            <person name="Lipovsky A."/>
            <person name="Liu X."/>
            <person name="Liu J."/>
            <person name="Liu S."/>
            <person name="Lokyitsang T."/>
            <person name="Lokyitsang Y."/>
            <person name="Lubonja R."/>
            <person name="Lui A."/>
            <person name="MacDonald P."/>
            <person name="Magnisalis V."/>
            <person name="Maru K."/>
            <person name="Matthews C."/>
            <person name="McCusker W."/>
            <person name="McDonough S."/>
            <person name="Mehta T."/>
            <person name="Meldrim J."/>
            <person name="Meneus L."/>
            <person name="Mihai O."/>
            <person name="Mihalev A."/>
            <person name="Mihova T."/>
            <person name="Mittelman R."/>
            <person name="Mlenga V."/>
            <person name="Montmayeur A."/>
            <person name="Mulrain L."/>
            <person name="Navidi A."/>
            <person name="Naylor J."/>
            <person name="Negash T."/>
            <person name="Nguyen T."/>
            <person name="Nguyen N."/>
            <person name="Nicol R."/>
            <person name="Norbu C."/>
            <person name="Norbu N."/>
            <person name="Novod N."/>
            <person name="O'Neill B."/>
            <person name="Osman S."/>
            <person name="Markiewicz E."/>
            <person name="Oyono O.L."/>
            <person name="Patti C."/>
            <person name="Phunkhang P."/>
            <person name="Pierre F."/>
            <person name="Priest M."/>
            <person name="Raghuraman S."/>
            <person name="Rege F."/>
            <person name="Reyes R."/>
            <person name="Rise C."/>
            <person name="Rogov P."/>
            <person name="Ross K."/>
            <person name="Ryan E."/>
            <person name="Settipalli S."/>
            <person name="Shea T."/>
            <person name="Sherpa N."/>
            <person name="Shi L."/>
            <person name="Shih D."/>
            <person name="Sparrow T."/>
            <person name="Spaulding J."/>
            <person name="Stalker J."/>
            <person name="Stange-Thomann N."/>
            <person name="Stavropoulos S."/>
            <person name="Stone C."/>
            <person name="Strader C."/>
            <person name="Tesfaye S."/>
            <person name="Thomson T."/>
            <person name="Thoulutsang Y."/>
            <person name="Thoulutsang D."/>
            <person name="Topham K."/>
            <person name="Topping I."/>
            <person name="Tsamla T."/>
            <person name="Vassiliev H."/>
            <person name="Vo A."/>
            <person name="Wangchuk T."/>
            <person name="Wangdi T."/>
            <person name="Weiand M."/>
            <person name="Wilkinson J."/>
            <person name="Wilson A."/>
            <person name="Yadav S."/>
            <person name="Young G."/>
            <person name="Yu Q."/>
            <person name="Zembek L."/>
            <person name="Zhong D."/>
            <person name="Zimmer A."/>
            <person name="Zwirko Z."/>
            <person name="Jaffe D.B."/>
            <person name="Alvarez P."/>
            <person name="Brockman W."/>
            <person name="Butler J."/>
            <person name="Chin C."/>
            <person name="Gnerre S."/>
            <person name="Grabherr M."/>
            <person name="Kleber M."/>
            <person name="Mauceli E."/>
            <person name="MacCallum I."/>
        </authorList>
    </citation>
    <scope>NUCLEOTIDE SEQUENCE [LARGE SCALE GENOMIC DNA]</scope>
    <source>
        <strain evidence="2">Tucson 14030-0811.24</strain>
    </source>
</reference>
<dbReference type="Proteomes" id="UP000007798">
    <property type="component" value="Unassembled WGS sequence"/>
</dbReference>
<dbReference type="STRING" id="7260.B4NNG5"/>
<name>B4NNG5_DROWI</name>
<organism evidence="1 2">
    <name type="scientific">Drosophila willistoni</name>
    <name type="common">Fruit fly</name>
    <dbReference type="NCBI Taxonomy" id="7260"/>
    <lineage>
        <taxon>Eukaryota</taxon>
        <taxon>Metazoa</taxon>
        <taxon>Ecdysozoa</taxon>
        <taxon>Arthropoda</taxon>
        <taxon>Hexapoda</taxon>
        <taxon>Insecta</taxon>
        <taxon>Pterygota</taxon>
        <taxon>Neoptera</taxon>
        <taxon>Endopterygota</taxon>
        <taxon>Diptera</taxon>
        <taxon>Brachycera</taxon>
        <taxon>Muscomorpha</taxon>
        <taxon>Ephydroidea</taxon>
        <taxon>Drosophilidae</taxon>
        <taxon>Drosophila</taxon>
        <taxon>Sophophora</taxon>
    </lineage>
</organism>
<dbReference type="InParanoid" id="B4NNG5"/>
<evidence type="ECO:0000313" key="1">
    <source>
        <dbReference type="EMBL" id="EDW85904.1"/>
    </source>
</evidence>